<reference evidence="1" key="2">
    <citation type="submission" date="2020-10" db="EMBL/GenBank/DDBJ databases">
        <title>Enrichment of novel Verrucomicrobia, Bacteroidetes and Krumholzibacteria in an oxygen-limited, methane- and iron-fed bioreactor inoculated with Bothnian Sea sediments.</title>
        <authorList>
            <person name="Martins P.D."/>
            <person name="de Jong A."/>
            <person name="Lenstra W.K."/>
            <person name="van Helmond N.A.G.M."/>
            <person name="Slomp C.P."/>
            <person name="Jetten M.S.M."/>
            <person name="Welte C.U."/>
            <person name="Rasigraf O."/>
        </authorList>
    </citation>
    <scope>NUCLEOTIDE SEQUENCE</scope>
    <source>
        <strain evidence="1">MAG47</strain>
    </source>
</reference>
<reference evidence="1" key="1">
    <citation type="submission" date="2020-09" db="EMBL/GenBank/DDBJ databases">
        <authorList>
            <person name="Dalcin Martins P."/>
        </authorList>
    </citation>
    <scope>NUCLEOTIDE SEQUENCE</scope>
    <source>
        <strain evidence="1">MAG47</strain>
    </source>
</reference>
<accession>A0A8I0N8L1</accession>
<protein>
    <submittedName>
        <fullName evidence="1">Uncharacterized protein</fullName>
    </submittedName>
</protein>
<dbReference type="Proteomes" id="UP000642265">
    <property type="component" value="Unassembled WGS sequence"/>
</dbReference>
<evidence type="ECO:0000313" key="2">
    <source>
        <dbReference type="Proteomes" id="UP000642265"/>
    </source>
</evidence>
<sequence length="161" mass="17781">MKLSGPKSLVLNDTKPGDLVVTQHGTDTIKGIVLYKNVEKIHVLKLASGHPENLSIVPLLDGTRCLSFGSNWRLNVDYNDETSFSFDDDKVAGRIVFAEEGPHLTVIEVGTYNQTFPSLSVTDWTLKPISMFNTTSASHWSIFLLGDDGEALSEAPFFTHR</sequence>
<proteinExistence type="predicted"/>
<gene>
    <name evidence="1" type="ORF">IH622_22505</name>
</gene>
<dbReference type="EMBL" id="JACZKO010000061">
    <property type="protein sequence ID" value="MBE0563567.1"/>
    <property type="molecule type" value="Genomic_DNA"/>
</dbReference>
<evidence type="ECO:0000313" key="1">
    <source>
        <dbReference type="EMBL" id="MBE0563567.1"/>
    </source>
</evidence>
<name>A0A8I0N8L1_BRUAN</name>
<dbReference type="AlphaFoldDB" id="A0A8I0N8L1"/>
<comment type="caution">
    <text evidence="1">The sequence shown here is derived from an EMBL/GenBank/DDBJ whole genome shotgun (WGS) entry which is preliminary data.</text>
</comment>
<organism evidence="1 2">
    <name type="scientific">Brucella anthropi</name>
    <name type="common">Ochrobactrum anthropi</name>
    <dbReference type="NCBI Taxonomy" id="529"/>
    <lineage>
        <taxon>Bacteria</taxon>
        <taxon>Pseudomonadati</taxon>
        <taxon>Pseudomonadota</taxon>
        <taxon>Alphaproteobacteria</taxon>
        <taxon>Hyphomicrobiales</taxon>
        <taxon>Brucellaceae</taxon>
        <taxon>Brucella/Ochrobactrum group</taxon>
        <taxon>Brucella</taxon>
    </lineage>
</organism>